<keyword evidence="2" id="KW-0808">Transferase</keyword>
<accession>A0A6G3ZY66</accession>
<name>A0A6G3ZY66_9BACL</name>
<proteinExistence type="predicted"/>
<dbReference type="PANTHER" id="PTHR12526">
    <property type="entry name" value="GLYCOSYLTRANSFERASE"/>
    <property type="match status" value="1"/>
</dbReference>
<dbReference type="Gene3D" id="3.40.50.2000">
    <property type="entry name" value="Glycogen Phosphorylase B"/>
    <property type="match status" value="2"/>
</dbReference>
<sequence length="598" mass="68713">MKIALLNTFDNGGAGKAALRLNKGLNSIGENSQMFVKWKNIDDETITQILSREINNKLFDELSMKYFIKNIKKGNTISSLMYPSVGFDYLNLFQSYDVVNLHWIPSFISIEAIVQLDRMQKPIIWTLHDENPYTGGCHYTHGCEKFKINCSNCPQLVTNPSNITKHILESKIKYLPKNITIVTPSIWLAETAKESALFKNHRVEVIANSLETDIYKPYKKSQLKRDLGLSENSKVLLFGAEDLNENRKGLSYLLDSINYMKQNNKINKLLLDNELHVLTFGKPSPILDSMDIPYKSLGYINNDERLAEIYSVADILALPSLEDNLPNMMLESLSCGTPVVAFNTGGIKDVIVEGYNGFLCEVGDSVSFANKIINVLFSDISFSENCREYAEEFFALNIQANKYKALFEDLINNKTNYFSSGNVPRLVPEISEPLMDWICDISLDIENQINKFEKDNIAMKNGIEELIKERDTVLAQSERLKEERNHIIIERENIKSERDSLVENTEKILHEIDILIAEKENLKQERDILLADSEYLRQERDSVVLEREHLKQEKDRVVAERESIRRELGNISEELHQAYGSRSWKFTKPLRFLGRKLK</sequence>
<dbReference type="SUPFAM" id="SSF53756">
    <property type="entry name" value="UDP-Glycosyltransferase/glycogen phosphorylase"/>
    <property type="match status" value="1"/>
</dbReference>
<organism evidence="2">
    <name type="scientific">Paenibacillus sp. SYP-B3998</name>
    <dbReference type="NCBI Taxonomy" id="2678564"/>
    <lineage>
        <taxon>Bacteria</taxon>
        <taxon>Bacillati</taxon>
        <taxon>Bacillota</taxon>
        <taxon>Bacilli</taxon>
        <taxon>Bacillales</taxon>
        <taxon>Paenibacillaceae</taxon>
        <taxon>Paenibacillus</taxon>
    </lineage>
</organism>
<reference evidence="2" key="1">
    <citation type="submission" date="2020-02" db="EMBL/GenBank/DDBJ databases">
        <authorList>
            <person name="Shen X.-R."/>
            <person name="Zhang Y.-X."/>
        </authorList>
    </citation>
    <scope>NUCLEOTIDE SEQUENCE</scope>
    <source>
        <strain evidence="2">SYP-B3998</strain>
    </source>
</reference>
<evidence type="ECO:0000313" key="2">
    <source>
        <dbReference type="EMBL" id="NEW07082.1"/>
    </source>
</evidence>
<keyword evidence="1" id="KW-0175">Coiled coil</keyword>
<dbReference type="GO" id="GO:0016740">
    <property type="term" value="F:transferase activity"/>
    <property type="evidence" value="ECO:0007669"/>
    <property type="project" value="UniProtKB-KW"/>
</dbReference>
<comment type="caution">
    <text evidence="2">The sequence shown here is derived from an EMBL/GenBank/DDBJ whole genome shotgun (WGS) entry which is preliminary data.</text>
</comment>
<gene>
    <name evidence="2" type="ORF">GK047_13805</name>
</gene>
<dbReference type="EMBL" id="JAAIKC010000004">
    <property type="protein sequence ID" value="NEW07082.1"/>
    <property type="molecule type" value="Genomic_DNA"/>
</dbReference>
<dbReference type="RefSeq" id="WP_163947353.1">
    <property type="nucleotide sequence ID" value="NZ_JAAIKC010000004.1"/>
</dbReference>
<protein>
    <submittedName>
        <fullName evidence="2">Glycosyltransferase</fullName>
    </submittedName>
</protein>
<feature type="coiled-coil region" evidence="1">
    <location>
        <begin position="449"/>
        <end position="567"/>
    </location>
</feature>
<evidence type="ECO:0000256" key="1">
    <source>
        <dbReference type="SAM" id="Coils"/>
    </source>
</evidence>
<dbReference type="Pfam" id="PF13692">
    <property type="entry name" value="Glyco_trans_1_4"/>
    <property type="match status" value="1"/>
</dbReference>
<dbReference type="AlphaFoldDB" id="A0A6G3ZY66"/>